<protein>
    <submittedName>
        <fullName evidence="1">Uncharacterized protein</fullName>
    </submittedName>
</protein>
<gene>
    <name evidence="1" type="ORF">TBIB3V08_LOCUS2201</name>
</gene>
<dbReference type="AlphaFoldDB" id="A0A7R9ERT4"/>
<evidence type="ECO:0000313" key="1">
    <source>
        <dbReference type="EMBL" id="CAD7439652.1"/>
    </source>
</evidence>
<dbReference type="EMBL" id="OD564745">
    <property type="protein sequence ID" value="CAD7439652.1"/>
    <property type="molecule type" value="Genomic_DNA"/>
</dbReference>
<accession>A0A7R9ERT4</accession>
<proteinExistence type="predicted"/>
<name>A0A7R9ERT4_9NEOP</name>
<reference evidence="1" key="1">
    <citation type="submission" date="2020-11" db="EMBL/GenBank/DDBJ databases">
        <authorList>
            <person name="Tran Van P."/>
        </authorList>
    </citation>
    <scope>NUCLEOTIDE SEQUENCE</scope>
</reference>
<sequence length="167" mass="18233">MGGKQLDTLSGLGASIDEKHWNRYANLTARGLRRSIWFFVAHGPFDVPTYNPSQVNGSAREGIDMVGTVAAQSGSIPGPDQWGANNTSDTPTLPSGACWCLPNIYVEGEWKTIPSSPDRDSNLDLPVLGGLAQHDWRVSQLRYRERINPAETSNESINILMLASSLH</sequence>
<organism evidence="1">
    <name type="scientific">Timema bartmani</name>
    <dbReference type="NCBI Taxonomy" id="61472"/>
    <lineage>
        <taxon>Eukaryota</taxon>
        <taxon>Metazoa</taxon>
        <taxon>Ecdysozoa</taxon>
        <taxon>Arthropoda</taxon>
        <taxon>Hexapoda</taxon>
        <taxon>Insecta</taxon>
        <taxon>Pterygota</taxon>
        <taxon>Neoptera</taxon>
        <taxon>Polyneoptera</taxon>
        <taxon>Phasmatodea</taxon>
        <taxon>Timematodea</taxon>
        <taxon>Timematoidea</taxon>
        <taxon>Timematidae</taxon>
        <taxon>Timema</taxon>
    </lineage>
</organism>